<dbReference type="GO" id="GO:0005829">
    <property type="term" value="C:cytosol"/>
    <property type="evidence" value="ECO:0007669"/>
    <property type="project" value="TreeGrafter"/>
</dbReference>
<keyword evidence="1" id="KW-0143">Chaperone</keyword>
<dbReference type="InterPro" id="IPR002939">
    <property type="entry name" value="DnaJ_C"/>
</dbReference>
<accession>A0A0L0CML7</accession>
<feature type="domain" description="J" evidence="2">
    <location>
        <begin position="7"/>
        <end position="90"/>
    </location>
</feature>
<evidence type="ECO:0000259" key="2">
    <source>
        <dbReference type="PROSITE" id="PS50076"/>
    </source>
</evidence>
<comment type="caution">
    <text evidence="3">The sequence shown here is derived from an EMBL/GenBank/DDBJ whole genome shotgun (WGS) entry which is preliminary data.</text>
</comment>
<dbReference type="Gene3D" id="2.60.260.20">
    <property type="entry name" value="Urease metallochaperone UreE, N-terminal domain"/>
    <property type="match status" value="2"/>
</dbReference>
<dbReference type="Pfam" id="PF01556">
    <property type="entry name" value="DnaJ_C"/>
    <property type="match status" value="1"/>
</dbReference>
<dbReference type="GO" id="GO:0051082">
    <property type="term" value="F:unfolded protein binding"/>
    <property type="evidence" value="ECO:0007669"/>
    <property type="project" value="InterPro"/>
</dbReference>
<dbReference type="STRING" id="7375.A0A0L0CML7"/>
<keyword evidence="4" id="KW-1185">Reference proteome</keyword>
<protein>
    <recommendedName>
        <fullName evidence="2">J domain-containing protein</fullName>
    </recommendedName>
</protein>
<dbReference type="PANTHER" id="PTHR24078:SF519">
    <property type="entry name" value="DNAJ HOMOLOG SUBFAMILY B MEMBER 13"/>
    <property type="match status" value="1"/>
</dbReference>
<dbReference type="PROSITE" id="PS50076">
    <property type="entry name" value="DNAJ_2"/>
    <property type="match status" value="1"/>
</dbReference>
<reference evidence="3 4" key="1">
    <citation type="journal article" date="2015" name="Nat. Commun.">
        <title>Lucilia cuprina genome unlocks parasitic fly biology to underpin future interventions.</title>
        <authorList>
            <person name="Anstead C.A."/>
            <person name="Korhonen P.K."/>
            <person name="Young N.D."/>
            <person name="Hall R.S."/>
            <person name="Jex A.R."/>
            <person name="Murali S.C."/>
            <person name="Hughes D.S."/>
            <person name="Lee S.F."/>
            <person name="Perry T."/>
            <person name="Stroehlein A.J."/>
            <person name="Ansell B.R."/>
            <person name="Breugelmans B."/>
            <person name="Hofmann A."/>
            <person name="Qu J."/>
            <person name="Dugan S."/>
            <person name="Lee S.L."/>
            <person name="Chao H."/>
            <person name="Dinh H."/>
            <person name="Han Y."/>
            <person name="Doddapaneni H.V."/>
            <person name="Worley K.C."/>
            <person name="Muzny D.M."/>
            <person name="Ioannidis P."/>
            <person name="Waterhouse R.M."/>
            <person name="Zdobnov E.M."/>
            <person name="James P.J."/>
            <person name="Bagnall N.H."/>
            <person name="Kotze A.C."/>
            <person name="Gibbs R.A."/>
            <person name="Richards S."/>
            <person name="Batterham P."/>
            <person name="Gasser R.B."/>
        </authorList>
    </citation>
    <scope>NUCLEOTIDE SEQUENCE [LARGE SCALE GENOMIC DNA]</scope>
    <source>
        <strain evidence="3 4">LS</strain>
        <tissue evidence="3">Full body</tissue>
    </source>
</reference>
<dbReference type="InterPro" id="IPR036869">
    <property type="entry name" value="J_dom_sf"/>
</dbReference>
<proteinExistence type="predicted"/>
<dbReference type="OMA" id="ETKQWAY"/>
<name>A0A0L0CML7_LUCCU</name>
<dbReference type="InterPro" id="IPR001623">
    <property type="entry name" value="DnaJ_domain"/>
</dbReference>
<gene>
    <name evidence="3" type="ORF">FF38_03847</name>
</gene>
<dbReference type="FunFam" id="2.60.260.20:FF:000002">
    <property type="entry name" value="Dnaj homolog subfamily b member"/>
    <property type="match status" value="1"/>
</dbReference>
<dbReference type="CDD" id="cd06257">
    <property type="entry name" value="DnaJ"/>
    <property type="match status" value="1"/>
</dbReference>
<dbReference type="EMBL" id="JRES01000182">
    <property type="protein sequence ID" value="KNC33526.1"/>
    <property type="molecule type" value="Genomic_DNA"/>
</dbReference>
<dbReference type="GO" id="GO:0051087">
    <property type="term" value="F:protein-folding chaperone binding"/>
    <property type="evidence" value="ECO:0007669"/>
    <property type="project" value="TreeGrafter"/>
</dbReference>
<dbReference type="GO" id="GO:0006457">
    <property type="term" value="P:protein folding"/>
    <property type="evidence" value="ECO:0007669"/>
    <property type="project" value="InterPro"/>
</dbReference>
<dbReference type="PRINTS" id="PR00625">
    <property type="entry name" value="JDOMAIN"/>
</dbReference>
<organism evidence="3 4">
    <name type="scientific">Lucilia cuprina</name>
    <name type="common">Green bottle fly</name>
    <name type="synonym">Australian sheep blowfly</name>
    <dbReference type="NCBI Taxonomy" id="7375"/>
    <lineage>
        <taxon>Eukaryota</taxon>
        <taxon>Metazoa</taxon>
        <taxon>Ecdysozoa</taxon>
        <taxon>Arthropoda</taxon>
        <taxon>Hexapoda</taxon>
        <taxon>Insecta</taxon>
        <taxon>Pterygota</taxon>
        <taxon>Neoptera</taxon>
        <taxon>Endopterygota</taxon>
        <taxon>Diptera</taxon>
        <taxon>Brachycera</taxon>
        <taxon>Muscomorpha</taxon>
        <taxon>Oestroidea</taxon>
        <taxon>Calliphoridae</taxon>
        <taxon>Luciliinae</taxon>
        <taxon>Lucilia</taxon>
    </lineage>
</organism>
<evidence type="ECO:0000256" key="1">
    <source>
        <dbReference type="ARBA" id="ARBA00023186"/>
    </source>
</evidence>
<dbReference type="OrthoDB" id="550424at2759"/>
<dbReference type="AlphaFoldDB" id="A0A0L0CML7"/>
<dbReference type="PANTHER" id="PTHR24078">
    <property type="entry name" value="DNAJ HOMOLOG SUBFAMILY C MEMBER"/>
    <property type="match status" value="1"/>
</dbReference>
<dbReference type="Gene3D" id="1.10.287.110">
    <property type="entry name" value="DnaJ domain"/>
    <property type="match status" value="1"/>
</dbReference>
<evidence type="ECO:0000313" key="3">
    <source>
        <dbReference type="EMBL" id="KNC33526.1"/>
    </source>
</evidence>
<dbReference type="Pfam" id="PF00226">
    <property type="entry name" value="DnaJ"/>
    <property type="match status" value="1"/>
</dbReference>
<dbReference type="Proteomes" id="UP000037069">
    <property type="component" value="Unassembled WGS sequence"/>
</dbReference>
<dbReference type="SUPFAM" id="SSF46565">
    <property type="entry name" value="Chaperone J-domain"/>
    <property type="match status" value="1"/>
</dbReference>
<dbReference type="InterPro" id="IPR008971">
    <property type="entry name" value="HSP40/DnaJ_pept-bd"/>
</dbReference>
<sequence length="366" mass="42301">MNISELDYYSVLNVPRDASKEEITLAYRKLAVRLCPFRDLKHQRDFVPLSQESQITHLSPLPLNRQWNYINMAFDILGNDLYRTIYDRYGEAGLFQGILLPNGYFPPYQYHGNHMKVYHSVFGSYSPYANIIDALTTPPPLCSNGGTEGIGVRTKDKAVERLVELTLEEVYNGCVKIMQVWRQEFVDKEETHTEKRKKLLKLNIEPGVTAGTRYCFKEEGDRSPTTIPADIIFIVTDKPHKTFRRENLHDLVYTLEIDLCQALIGFQFVVTGLDKRQLKVSINDVVKPGYVKVLPCEGLPKCKSTNPALALKPQEFQKNEFGNLIIEFKTKFPDYLNKEMKKCVRNFFTELQDLQKKEMEKKSQPN</sequence>
<dbReference type="SUPFAM" id="SSF49493">
    <property type="entry name" value="HSP40/DnaJ peptide-binding domain"/>
    <property type="match status" value="2"/>
</dbReference>
<dbReference type="CDD" id="cd10747">
    <property type="entry name" value="DnaJ_C"/>
    <property type="match status" value="1"/>
</dbReference>
<dbReference type="InterPro" id="IPR051339">
    <property type="entry name" value="DnaJ_subfamily_B"/>
</dbReference>
<evidence type="ECO:0000313" key="4">
    <source>
        <dbReference type="Proteomes" id="UP000037069"/>
    </source>
</evidence>